<organism evidence="2 3">
    <name type="scientific">Bacteroides oleiciplenus</name>
    <dbReference type="NCBI Taxonomy" id="626931"/>
    <lineage>
        <taxon>Bacteria</taxon>
        <taxon>Pseudomonadati</taxon>
        <taxon>Bacteroidota</taxon>
        <taxon>Bacteroidia</taxon>
        <taxon>Bacteroidales</taxon>
        <taxon>Bacteroidaceae</taxon>
        <taxon>Bacteroides</taxon>
    </lineage>
</organism>
<reference evidence="2 3" key="1">
    <citation type="submission" date="2018-08" db="EMBL/GenBank/DDBJ databases">
        <title>A genome reference for cultivated species of the human gut microbiota.</title>
        <authorList>
            <person name="Zou Y."/>
            <person name="Xue W."/>
            <person name="Luo G."/>
        </authorList>
    </citation>
    <scope>NUCLEOTIDE SEQUENCE [LARGE SCALE GENOMIC DNA]</scope>
    <source>
        <strain evidence="2 3">OM05-15BH</strain>
    </source>
</reference>
<feature type="transmembrane region" description="Helical" evidence="1">
    <location>
        <begin position="12"/>
        <end position="33"/>
    </location>
</feature>
<comment type="caution">
    <text evidence="2">The sequence shown here is derived from an EMBL/GenBank/DDBJ whole genome shotgun (WGS) entry which is preliminary data.</text>
</comment>
<protein>
    <submittedName>
        <fullName evidence="2">LapA family protein</fullName>
    </submittedName>
</protein>
<proteinExistence type="predicted"/>
<keyword evidence="1" id="KW-1133">Transmembrane helix</keyword>
<evidence type="ECO:0000313" key="3">
    <source>
        <dbReference type="Proteomes" id="UP000260983"/>
    </source>
</evidence>
<sequence length="146" mass="17310">MFDLLVATLEMMGLTFVIGFFVAFVIKMIAVAADTFDFYSSHQKELDRLRRLRKLRQKVELMVRDIPLEENDLYSDKREEFSRGINRELGDYRGYYHGVSTGVSQGNLMDYYYPEDTHMMYLREQEEMIYQNKNKKQSNKSTGKSK</sequence>
<dbReference type="AlphaFoldDB" id="A0A3E5BFZ0"/>
<evidence type="ECO:0000256" key="1">
    <source>
        <dbReference type="SAM" id="Phobius"/>
    </source>
</evidence>
<gene>
    <name evidence="2" type="ORF">DXB65_08895</name>
</gene>
<keyword evidence="1" id="KW-0812">Transmembrane</keyword>
<dbReference type="Proteomes" id="UP000260983">
    <property type="component" value="Unassembled WGS sequence"/>
</dbReference>
<accession>A0A3E5BFZ0</accession>
<evidence type="ECO:0000313" key="2">
    <source>
        <dbReference type="EMBL" id="RGN36508.1"/>
    </source>
</evidence>
<keyword evidence="1" id="KW-0472">Membrane</keyword>
<name>A0A3E5BFZ0_9BACE</name>
<dbReference type="EMBL" id="QSUL01000005">
    <property type="protein sequence ID" value="RGN36508.1"/>
    <property type="molecule type" value="Genomic_DNA"/>
</dbReference>
<dbReference type="RefSeq" id="WP_117723991.1">
    <property type="nucleotide sequence ID" value="NZ_QSUL01000005.1"/>
</dbReference>